<reference evidence="2" key="1">
    <citation type="submission" date="2020-07" db="EMBL/GenBank/DDBJ databases">
        <authorList>
            <person name="Nazaruddin N."/>
        </authorList>
    </citation>
    <scope>NUCLEOTIDE SEQUENCE</scope>
</reference>
<protein>
    <submittedName>
        <fullName evidence="2">Uncharacterized protein</fullName>
    </submittedName>
</protein>
<sequence length="216" mass="22738">LFLSRQKNQRSEERVFQDQATEVILTLGQAFEVAYQMALRDKLGSHTVRSQSANQLTTFAKSSRVPPVSPDSVLLDVSRESPMDQPPASVIVPVANSMNPKPKPRSKSSIPNPTQDGNSNSSSLSGGTVNCTSSGSSSNPATSPSANSVSSSNSNASTNQCTTKPLVTHGRSHSVNDIKVNGNQLKLAPAPVDDIGIGVKDMKPGSRAPIALSEEL</sequence>
<feature type="non-terminal residue" evidence="2">
    <location>
        <position position="1"/>
    </location>
</feature>
<feature type="region of interest" description="Disordered" evidence="1">
    <location>
        <begin position="194"/>
        <end position="216"/>
    </location>
</feature>
<feature type="compositionally biased region" description="Low complexity" evidence="1">
    <location>
        <begin position="62"/>
        <end position="76"/>
    </location>
</feature>
<comment type="caution">
    <text evidence="2">The sequence shown here is derived from an EMBL/GenBank/DDBJ whole genome shotgun (WGS) entry which is preliminary data.</text>
</comment>
<evidence type="ECO:0000313" key="2">
    <source>
        <dbReference type="EMBL" id="CAD1471728.1"/>
    </source>
</evidence>
<organism evidence="2 3">
    <name type="scientific">Heterotrigona itama</name>
    <dbReference type="NCBI Taxonomy" id="395501"/>
    <lineage>
        <taxon>Eukaryota</taxon>
        <taxon>Metazoa</taxon>
        <taxon>Ecdysozoa</taxon>
        <taxon>Arthropoda</taxon>
        <taxon>Hexapoda</taxon>
        <taxon>Insecta</taxon>
        <taxon>Pterygota</taxon>
        <taxon>Neoptera</taxon>
        <taxon>Endopterygota</taxon>
        <taxon>Hymenoptera</taxon>
        <taxon>Apocrita</taxon>
        <taxon>Aculeata</taxon>
        <taxon>Apoidea</taxon>
        <taxon>Anthophila</taxon>
        <taxon>Apidae</taxon>
        <taxon>Heterotrigona</taxon>
    </lineage>
</organism>
<dbReference type="OrthoDB" id="5314041at2759"/>
<evidence type="ECO:0000256" key="1">
    <source>
        <dbReference type="SAM" id="MobiDB-lite"/>
    </source>
</evidence>
<gene>
    <name evidence="2" type="ORF">MHI_LOCUS248344</name>
</gene>
<feature type="region of interest" description="Disordered" evidence="1">
    <location>
        <begin position="59"/>
        <end position="179"/>
    </location>
</feature>
<dbReference type="AlphaFoldDB" id="A0A6V7GZD7"/>
<name>A0A6V7GZD7_9HYME</name>
<dbReference type="InterPro" id="IPR011993">
    <property type="entry name" value="PH-like_dom_sf"/>
</dbReference>
<accession>A0A6V7GZD7</accession>
<dbReference type="EMBL" id="CAJDYZ010004663">
    <property type="protein sequence ID" value="CAD1471728.1"/>
    <property type="molecule type" value="Genomic_DNA"/>
</dbReference>
<keyword evidence="3" id="KW-1185">Reference proteome</keyword>
<proteinExistence type="predicted"/>
<feature type="compositionally biased region" description="Low complexity" evidence="1">
    <location>
        <begin position="107"/>
        <end position="163"/>
    </location>
</feature>
<evidence type="ECO:0000313" key="3">
    <source>
        <dbReference type="Proteomes" id="UP000752696"/>
    </source>
</evidence>
<dbReference type="Gene3D" id="2.30.29.30">
    <property type="entry name" value="Pleckstrin-homology domain (PH domain)/Phosphotyrosine-binding domain (PTB)"/>
    <property type="match status" value="1"/>
</dbReference>
<dbReference type="Proteomes" id="UP000752696">
    <property type="component" value="Unassembled WGS sequence"/>
</dbReference>